<dbReference type="GO" id="GO:0016787">
    <property type="term" value="F:hydrolase activity"/>
    <property type="evidence" value="ECO:0007669"/>
    <property type="project" value="UniProtKB-KW"/>
</dbReference>
<dbReference type="OrthoDB" id="10612811at2759"/>
<reference evidence="2 3" key="2">
    <citation type="submission" date="2024-05" db="EMBL/GenBank/DDBJ databases">
        <authorList>
            <person name="Chen Y."/>
            <person name="Shah S."/>
            <person name="Dougan E. K."/>
            <person name="Thang M."/>
            <person name="Chan C."/>
        </authorList>
    </citation>
    <scope>NUCLEOTIDE SEQUENCE [LARGE SCALE GENOMIC DNA]</scope>
</reference>
<evidence type="ECO:0000313" key="1">
    <source>
        <dbReference type="EMBL" id="CAI3980882.1"/>
    </source>
</evidence>
<sequence>MVRESFYHDVLLQWIPQDSDGLLLNRCDKASRICLSAASRALRSSFGHWLVTQYADSISQLEECGFLYCKLFAHHGGLDAKITLAKAFPGFGFCGLLWRGELSMCPLDIITGADKYEVKDLFYRLLEHFPCFMGSVLAELFSRLQGGKDGAQPEKPTQEPLAKALATLETVLAKWQTDVRENYPYRFRRPNELVANMICSIPPAEALRCGFAPWFVKLTKGSILHSAASSTAVFLKIQEDCSSREALCVEFMNILCGVSHCGHCPQAVVLMFQACLRVVEDDNFNLGPSAEYGVQLCQALSILAKAKSVWRGPHSKRTREIHLRQLLDKAFERHKAMLANNESEAPDVLEETCKGRHLRYYPAHSFTQEEQRWISHFEARIFDLAAPKVGCSMRWAGENAAWNSTFLKGFLRAKTQRFDAIYGPVQHAQTQEEIEACRKKWVRQWLTGVVTVLQQHSIPVYPGPTEFDDDYATFSDADLEEIQSVCSANPFLNETLEEFVDALLELRQEAP</sequence>
<dbReference type="Proteomes" id="UP001152797">
    <property type="component" value="Unassembled WGS sequence"/>
</dbReference>
<keyword evidence="2" id="KW-0378">Hydrolase</keyword>
<evidence type="ECO:0000313" key="2">
    <source>
        <dbReference type="EMBL" id="CAL4768194.1"/>
    </source>
</evidence>
<evidence type="ECO:0000313" key="3">
    <source>
        <dbReference type="Proteomes" id="UP001152797"/>
    </source>
</evidence>
<dbReference type="EMBL" id="CAMXCT010000593">
    <property type="protein sequence ID" value="CAI3980882.1"/>
    <property type="molecule type" value="Genomic_DNA"/>
</dbReference>
<reference evidence="1" key="1">
    <citation type="submission" date="2022-10" db="EMBL/GenBank/DDBJ databases">
        <authorList>
            <person name="Chen Y."/>
            <person name="Dougan E. K."/>
            <person name="Chan C."/>
            <person name="Rhodes N."/>
            <person name="Thang M."/>
        </authorList>
    </citation>
    <scope>NUCLEOTIDE SEQUENCE</scope>
</reference>
<gene>
    <name evidence="1" type="ORF">C1SCF055_LOCUS8730</name>
</gene>
<name>A0A9P1BW99_9DINO</name>
<dbReference type="EMBL" id="CAMXCT030000593">
    <property type="protein sequence ID" value="CAL4768194.1"/>
    <property type="molecule type" value="Genomic_DNA"/>
</dbReference>
<proteinExistence type="predicted"/>
<dbReference type="EMBL" id="CAMXCT020000593">
    <property type="protein sequence ID" value="CAL1134257.1"/>
    <property type="molecule type" value="Genomic_DNA"/>
</dbReference>
<accession>A0A9P1BW99</accession>
<protein>
    <submittedName>
        <fullName evidence="2">Mitochondrial cardiolipin hydrolase</fullName>
    </submittedName>
</protein>
<organism evidence="1">
    <name type="scientific">Cladocopium goreaui</name>
    <dbReference type="NCBI Taxonomy" id="2562237"/>
    <lineage>
        <taxon>Eukaryota</taxon>
        <taxon>Sar</taxon>
        <taxon>Alveolata</taxon>
        <taxon>Dinophyceae</taxon>
        <taxon>Suessiales</taxon>
        <taxon>Symbiodiniaceae</taxon>
        <taxon>Cladocopium</taxon>
    </lineage>
</organism>
<dbReference type="AlphaFoldDB" id="A0A9P1BW99"/>
<comment type="caution">
    <text evidence="1">The sequence shown here is derived from an EMBL/GenBank/DDBJ whole genome shotgun (WGS) entry which is preliminary data.</text>
</comment>
<keyword evidence="3" id="KW-1185">Reference proteome</keyword>